<feature type="region of interest" description="Disordered" evidence="8">
    <location>
        <begin position="1"/>
        <end position="317"/>
    </location>
</feature>
<feature type="compositionally biased region" description="Polar residues" evidence="8">
    <location>
        <begin position="1293"/>
        <end position="1324"/>
    </location>
</feature>
<keyword evidence="2 7" id="KW-0963">Cytoplasm</keyword>
<feature type="compositionally biased region" description="Polar residues" evidence="8">
    <location>
        <begin position="273"/>
        <end position="293"/>
    </location>
</feature>
<dbReference type="Proteomes" id="UP001619887">
    <property type="component" value="Unassembled WGS sequence"/>
</dbReference>
<evidence type="ECO:0000256" key="4">
    <source>
        <dbReference type="ARBA" id="ARBA00022701"/>
    </source>
</evidence>
<feature type="compositionally biased region" description="Basic and acidic residues" evidence="8">
    <location>
        <begin position="1218"/>
        <end position="1233"/>
    </location>
</feature>
<evidence type="ECO:0000256" key="5">
    <source>
        <dbReference type="ARBA" id="ARBA00022737"/>
    </source>
</evidence>
<feature type="compositionally biased region" description="Basic and acidic residues" evidence="8">
    <location>
        <begin position="455"/>
        <end position="470"/>
    </location>
</feature>
<dbReference type="PANTHER" id="PTHR11501:SF15">
    <property type="entry name" value="MICROTUBULE-ASSOCIATED PROTEIN 2"/>
    <property type="match status" value="1"/>
</dbReference>
<feature type="compositionally biased region" description="Polar residues" evidence="8">
    <location>
        <begin position="123"/>
        <end position="148"/>
    </location>
</feature>
<dbReference type="InterPro" id="IPR027324">
    <property type="entry name" value="MAP2/MAP4/Tau"/>
</dbReference>
<feature type="compositionally biased region" description="Acidic residues" evidence="8">
    <location>
        <begin position="940"/>
        <end position="954"/>
    </location>
</feature>
<feature type="compositionally biased region" description="Polar residues" evidence="8">
    <location>
        <begin position="1101"/>
        <end position="1110"/>
    </location>
</feature>
<evidence type="ECO:0000259" key="9">
    <source>
        <dbReference type="Pfam" id="PF08377"/>
    </source>
</evidence>
<feature type="compositionally biased region" description="Basic and acidic residues" evidence="8">
    <location>
        <begin position="725"/>
        <end position="749"/>
    </location>
</feature>
<keyword evidence="11" id="KW-1185">Reference proteome</keyword>
<feature type="compositionally biased region" description="Polar residues" evidence="8">
    <location>
        <begin position="762"/>
        <end position="775"/>
    </location>
</feature>
<feature type="compositionally biased region" description="Basic and acidic residues" evidence="8">
    <location>
        <begin position="929"/>
        <end position="939"/>
    </location>
</feature>
<keyword evidence="5" id="KW-0677">Repeat</keyword>
<dbReference type="InterPro" id="IPR001084">
    <property type="entry name" value="MAP_tubulin-bd_rpt"/>
</dbReference>
<feature type="region of interest" description="Disordered" evidence="8">
    <location>
        <begin position="397"/>
        <end position="470"/>
    </location>
</feature>
<feature type="region of interest" description="Disordered" evidence="8">
    <location>
        <begin position="1037"/>
        <end position="1324"/>
    </location>
</feature>
<dbReference type="Pfam" id="PF00418">
    <property type="entry name" value="Tubulin-binding"/>
    <property type="match status" value="5"/>
</dbReference>
<evidence type="ECO:0000256" key="2">
    <source>
        <dbReference type="ARBA" id="ARBA00022490"/>
    </source>
</evidence>
<feature type="compositionally biased region" description="Basic residues" evidence="8">
    <location>
        <begin position="1111"/>
        <end position="1125"/>
    </location>
</feature>
<protein>
    <recommendedName>
        <fullName evidence="7">Microtubule-associated protein</fullName>
    </recommendedName>
</protein>
<evidence type="ECO:0000256" key="7">
    <source>
        <dbReference type="RuleBase" id="RU000686"/>
    </source>
</evidence>
<comment type="caution">
    <text evidence="10">The sequence shown here is derived from an EMBL/GenBank/DDBJ whole genome shotgun (WGS) entry which is preliminary data.</text>
</comment>
<proteinExistence type="predicted"/>
<gene>
    <name evidence="10" type="ORF">OYC64_013988</name>
</gene>
<feature type="compositionally biased region" description="Basic and acidic residues" evidence="8">
    <location>
        <begin position="1"/>
        <end position="11"/>
    </location>
</feature>
<keyword evidence="3" id="KW-0597">Phosphoprotein</keyword>
<dbReference type="PROSITE" id="PS00229">
    <property type="entry name" value="TAU_MAP_1"/>
    <property type="match status" value="1"/>
</dbReference>
<feature type="domain" description="MAP2/Tau projection" evidence="9">
    <location>
        <begin position="477"/>
        <end position="555"/>
    </location>
</feature>
<dbReference type="PROSITE" id="PS51491">
    <property type="entry name" value="TAU_MAP_2"/>
    <property type="match status" value="5"/>
</dbReference>
<dbReference type="PANTHER" id="PTHR11501">
    <property type="entry name" value="MICROTUBULE-ASSOCIATED PROTEIN"/>
    <property type="match status" value="1"/>
</dbReference>
<feature type="compositionally biased region" description="Basic and acidic residues" evidence="8">
    <location>
        <begin position="964"/>
        <end position="991"/>
    </location>
</feature>
<feature type="compositionally biased region" description="Basic and acidic residues" evidence="8">
    <location>
        <begin position="149"/>
        <end position="179"/>
    </location>
</feature>
<keyword evidence="6 7" id="KW-0206">Cytoskeleton</keyword>
<name>A0ABD2FWA4_PAGBO</name>
<evidence type="ECO:0000256" key="3">
    <source>
        <dbReference type="ARBA" id="ARBA00022553"/>
    </source>
</evidence>
<organism evidence="10 11">
    <name type="scientific">Pagothenia borchgrevinki</name>
    <name type="common">Bald rockcod</name>
    <name type="synonym">Trematomus borchgrevinki</name>
    <dbReference type="NCBI Taxonomy" id="8213"/>
    <lineage>
        <taxon>Eukaryota</taxon>
        <taxon>Metazoa</taxon>
        <taxon>Chordata</taxon>
        <taxon>Craniata</taxon>
        <taxon>Vertebrata</taxon>
        <taxon>Euteleostomi</taxon>
        <taxon>Actinopterygii</taxon>
        <taxon>Neopterygii</taxon>
        <taxon>Teleostei</taxon>
        <taxon>Neoteleostei</taxon>
        <taxon>Acanthomorphata</taxon>
        <taxon>Eupercaria</taxon>
        <taxon>Perciformes</taxon>
        <taxon>Notothenioidei</taxon>
        <taxon>Nototheniidae</taxon>
        <taxon>Pagothenia</taxon>
    </lineage>
</organism>
<sequence>MADGRQPDEHSTSNGQENGNNGYSAYSSAYRENGFNGGAAAHPGTTVDDSANLPPSPPPSPSAEQIGPVAQEDKVEVVSQQQELQEEEKEAPEESHSYQEEVAYEQPGALEQTDYLSEPQALGYQQAQTPEVLNGGSHQSEQITSQKAQPEESISKESCESPVKEDEPQGAPLHEKQLAVERATPECAELASTESPTPSVEEKLLFDTSMEQGGKDTKKVEEVAPERDLPVELKENEAKQPLLTEEDKEGDMLPSESGAPMSEREEKQEMVDQINTSDQDGGSDNRSYEMQVTDNKEGDQKQEAVEASPAPGTELQATSDIFVEHVSGVKTYFETSSKSHREAPSQTQSYYEFSTAAEEKLSEETKSIVQNVEEQLDQKDRTIPGKMSLEHRSLSLNITVGSSGGQTVKEEKSRTLCPISGSFDESEVNPSTPSLESQHPPPIVTPTTSGSPEDTPTKEDTPLPSDKHKCIEHSGSISEMLDLAGDLPRQSLEKRELGHMRRKSVPANVSALVGGSLAKLALGDKTPRVVGGESQLEDLGYCVFHEYSGPMSSPADVPNPGDSPHQSFPSTETGIEEELEVVQKETQQQDRKELIPEISPKTVIEKKGSPVKSTLILERIVTSGVKPDRLRIPITSSKDRLTEFRLETGLPGDIKNQAIPEVDIEKDPSREASPIPPDSSFTFTNLEPESKVPKTPTTPKNQDDTPSETHVAGDTAAKDVVPVVEVEKDQESGIDQLKEIGKEFQKSEHEELEECKEEPERTNTNIFSPTSRSLGDSTEKDDKKIETETTTRLDGIEMKETPKAEKVAQIQLQEVTPDEVAPMPQLSSPIIIIPQAQVEEEADEEDEIEIAEEPQEVIEEAKVPEGFIKVSLTVGDQPVEEDPTSEWSHSARDEDVDPATDSSHLSPCSDHDVQQLDEGEAGDGIGYGKGEDTKIKGDEGMEEVIEVVTEDPSAEELVGYDGIGDEKEKKPIENEGEKRTEEMEVKEKDIEIGQEMEETSQAAYDETTMDVSILDTDSNWMDSQDDDKSIMTEQIEALPQVQSPTSTPVVDRPVNRAPGRGRGHPGITESKVSRKVSGHLPHGPREEMKKKKVAVRRVDQNKLSALQSRSPCRKSVAKAAARHPRPAVLHGSARRKATGIESHMPLSVAHQSRERTTSRQRRSSPTRAVLLKMAFQRGGSNNMPPRPGSACSLKRSPLVREGLSEPRPSSACSPMIDNRVEKERAYRSPEKRSSLPRPAKSLTRHIPAAEQDDSTPSRPTSIQSRADNRSGRPPGMAGTESARSRSVRSGASTPGSTAVTPGSPPTYSCRTPGTRTPGSHTPKSFSILQEKKVAVIRTPPKSPSSIQRQLKVLNQPLPDLTNIKSKIGSTSNLKHQPKGGQVQILNEKVDFSHVQPKCRSKDNLRHTPKGGNVMIPSVKLDFSHVQAKCGSLDKIQHAAGGGNIQIQTKKIDVSHVTAKCGSMSNIRHRPGGGQVRIDNVKLDFKDKAHSKVGSLSNTSHTPGGGNIMIESHKLNFREQAKARVDHGAEIVVTHSPGMETGGMSPRLSSTGSINMLESPHLVTLAQDVTAALAKQGL</sequence>
<feature type="compositionally biased region" description="Polar residues" evidence="8">
    <location>
        <begin position="445"/>
        <end position="454"/>
    </location>
</feature>
<dbReference type="GO" id="GO:0005874">
    <property type="term" value="C:microtubule"/>
    <property type="evidence" value="ECO:0007669"/>
    <property type="project" value="UniProtKB-KW"/>
</dbReference>
<feature type="compositionally biased region" description="Basic and acidic residues" evidence="8">
    <location>
        <begin position="777"/>
        <end position="805"/>
    </location>
</feature>
<comment type="subcellular location">
    <subcellularLocation>
        <location evidence="1 7">Cytoplasm</location>
        <location evidence="1 7">Cytoskeleton</location>
    </subcellularLocation>
</comment>
<evidence type="ECO:0000313" key="10">
    <source>
        <dbReference type="EMBL" id="KAL3045840.1"/>
    </source>
</evidence>
<feature type="compositionally biased region" description="Basic and acidic residues" evidence="8">
    <location>
        <begin position="213"/>
        <end position="238"/>
    </location>
</feature>
<evidence type="ECO:0000256" key="6">
    <source>
        <dbReference type="ARBA" id="ARBA00023212"/>
    </source>
</evidence>
<accession>A0ABD2FWA4</accession>
<feature type="compositionally biased region" description="Polar residues" evidence="8">
    <location>
        <begin position="12"/>
        <end position="27"/>
    </location>
</feature>
<evidence type="ECO:0000313" key="11">
    <source>
        <dbReference type="Proteomes" id="UP001619887"/>
    </source>
</evidence>
<reference evidence="10 11" key="2">
    <citation type="journal article" date="2024" name="G3 (Bethesda)">
        <title>The genome of the cryopelagic Antarctic bald notothen, Trematomus borchgrevinki.</title>
        <authorList>
            <person name="Rayamajhi N."/>
            <person name="Rivera-Colon A.G."/>
            <person name="Minhas B.F."/>
            <person name="Cheng C.C."/>
            <person name="Catchen J.M."/>
        </authorList>
    </citation>
    <scope>NUCLEOTIDE SEQUENCE [LARGE SCALE GENOMIC DNA]</scope>
    <source>
        <strain evidence="10">AGRC-2024</strain>
    </source>
</reference>
<dbReference type="InterPro" id="IPR013588">
    <property type="entry name" value="MAP2_projctn"/>
</dbReference>
<evidence type="ECO:0000256" key="1">
    <source>
        <dbReference type="ARBA" id="ARBA00004245"/>
    </source>
</evidence>
<dbReference type="Pfam" id="PF08377">
    <property type="entry name" value="MAP2_projctn"/>
    <property type="match status" value="2"/>
</dbReference>
<feature type="compositionally biased region" description="Polar residues" evidence="8">
    <location>
        <begin position="428"/>
        <end position="437"/>
    </location>
</feature>
<reference evidence="10 11" key="1">
    <citation type="journal article" date="2022" name="G3 (Bethesda)">
        <title>Evaluating Illumina-, Nanopore-, and PacBio-based genome assembly strategies with the bald notothen, Trematomus borchgrevinki.</title>
        <authorList>
            <person name="Rayamajhi N."/>
            <person name="Cheng C.C."/>
            <person name="Catchen J.M."/>
        </authorList>
    </citation>
    <scope>NUCLEOTIDE SEQUENCE [LARGE SCALE GENOMIC DNA]</scope>
    <source>
        <strain evidence="10">AGRC-2024</strain>
    </source>
</reference>
<feature type="compositionally biased region" description="Polar residues" evidence="8">
    <location>
        <begin position="1254"/>
        <end position="1265"/>
    </location>
</feature>
<keyword evidence="4 7" id="KW-0493">Microtubule</keyword>
<feature type="compositionally biased region" description="Basic and acidic residues" evidence="8">
    <location>
        <begin position="294"/>
        <end position="304"/>
    </location>
</feature>
<evidence type="ECO:0000256" key="8">
    <source>
        <dbReference type="SAM" id="MobiDB-lite"/>
    </source>
</evidence>
<feature type="domain" description="MAP2/Tau projection" evidence="9">
    <location>
        <begin position="988"/>
        <end position="1131"/>
    </location>
</feature>
<feature type="region of interest" description="Disordered" evidence="8">
    <location>
        <begin position="873"/>
        <end position="992"/>
    </location>
</feature>
<dbReference type="EMBL" id="JBIYXZ010002086">
    <property type="protein sequence ID" value="KAL3045840.1"/>
    <property type="molecule type" value="Genomic_DNA"/>
</dbReference>
<feature type="region of interest" description="Disordered" evidence="8">
    <location>
        <begin position="655"/>
        <end position="805"/>
    </location>
</feature>